<keyword evidence="1" id="KW-0812">Transmembrane</keyword>
<reference evidence="2 3" key="1">
    <citation type="submission" date="2015-09" db="EMBL/GenBank/DDBJ databases">
        <title>Complete genome of Psychrobacter urativorans R10.10B.</title>
        <authorList>
            <person name="See-Too W.S."/>
            <person name="Chan K.G."/>
        </authorList>
    </citation>
    <scope>NUCLEOTIDE SEQUENCE [LARGE SCALE GENOMIC DNA]</scope>
    <source>
        <strain evidence="2 3">R10.10B</strain>
    </source>
</reference>
<name>A0A0M4TE64_9GAMM</name>
<dbReference type="AlphaFoldDB" id="A0A0M4TE64"/>
<dbReference type="KEGG" id="pur:AOC03_11380"/>
<accession>A0A0M4TE64</accession>
<keyword evidence="1" id="KW-0472">Membrane</keyword>
<dbReference type="EMBL" id="CP012678">
    <property type="protein sequence ID" value="ALF60570.1"/>
    <property type="molecule type" value="Genomic_DNA"/>
</dbReference>
<evidence type="ECO:0000313" key="3">
    <source>
        <dbReference type="Proteomes" id="UP000059847"/>
    </source>
</evidence>
<keyword evidence="1" id="KW-1133">Transmembrane helix</keyword>
<proteinExistence type="predicted"/>
<dbReference type="OrthoDB" id="9908658at2"/>
<evidence type="ECO:0000313" key="2">
    <source>
        <dbReference type="EMBL" id="ALF60570.1"/>
    </source>
</evidence>
<feature type="transmembrane region" description="Helical" evidence="1">
    <location>
        <begin position="258"/>
        <end position="277"/>
    </location>
</feature>
<protein>
    <submittedName>
        <fullName evidence="2">Uncharacterized protein</fullName>
    </submittedName>
</protein>
<evidence type="ECO:0000256" key="1">
    <source>
        <dbReference type="SAM" id="Phobius"/>
    </source>
</evidence>
<dbReference type="RefSeq" id="WP_062536112.1">
    <property type="nucleotide sequence ID" value="NZ_CP012678.1"/>
</dbReference>
<organism evidence="2 3">
    <name type="scientific">Psychrobacter urativorans</name>
    <dbReference type="NCBI Taxonomy" id="45610"/>
    <lineage>
        <taxon>Bacteria</taxon>
        <taxon>Pseudomonadati</taxon>
        <taxon>Pseudomonadota</taxon>
        <taxon>Gammaproteobacteria</taxon>
        <taxon>Moraxellales</taxon>
        <taxon>Moraxellaceae</taxon>
        <taxon>Psychrobacter</taxon>
    </lineage>
</organism>
<sequence>MRFNLLLYVPALVENLNIEYGIFIQHHLMDDADIELNYFDFSKINSENYALDIVDKNEVTKKVRKDCLVEGFTLNSHYSIDLDKGYNRNISKDEVRQIFICFKNTSKQPIDAFIRMTHDGETHNYHIKDDLIFFQLWVAPEMQDSSDIALNIGKVNYSDFTYFCTVIKEEINKQWHLILNTKRNISKEKLIQDNQEIVYEEESQQSPSNPVKLKNIFVQPSDAQAHVIPTATEAHSMVIPAHDTIPLSSKKGSDSFKIIAYILLIIGIISILGKIFGA</sequence>
<gene>
    <name evidence="2" type="ORF">AOC03_11380</name>
</gene>
<keyword evidence="3" id="KW-1185">Reference proteome</keyword>
<dbReference type="Proteomes" id="UP000059847">
    <property type="component" value="Chromosome"/>
</dbReference>